<dbReference type="InterPro" id="IPR020843">
    <property type="entry name" value="ER"/>
</dbReference>
<dbReference type="EMBL" id="AKVJ01000076">
    <property type="protein sequence ID" value="EIW15525.1"/>
    <property type="molecule type" value="Genomic_DNA"/>
</dbReference>
<dbReference type="RefSeq" id="WP_007938086.1">
    <property type="nucleotide sequence ID" value="NZ_AKVJ01000076.1"/>
</dbReference>
<dbReference type="InterPro" id="IPR013149">
    <property type="entry name" value="ADH-like_C"/>
</dbReference>
<evidence type="ECO:0000313" key="2">
    <source>
        <dbReference type="EMBL" id="EIW15525.1"/>
    </source>
</evidence>
<gene>
    <name evidence="2" type="ORF">FB4_1214</name>
</gene>
<feature type="domain" description="Enoyl reductase (ER)" evidence="1">
    <location>
        <begin position="17"/>
        <end position="329"/>
    </location>
</feature>
<dbReference type="InterPro" id="IPR013154">
    <property type="entry name" value="ADH-like_N"/>
</dbReference>
<dbReference type="PATRIC" id="fig|1149862.3.peg.4238"/>
<dbReference type="InterPro" id="IPR011032">
    <property type="entry name" value="GroES-like_sf"/>
</dbReference>
<dbReference type="CDD" id="cd05280">
    <property type="entry name" value="MDR_yhdh_yhfp"/>
    <property type="match status" value="1"/>
</dbReference>
<dbReference type="Gene3D" id="3.40.50.720">
    <property type="entry name" value="NAD(P)-binding Rossmann-like Domain"/>
    <property type="match status" value="1"/>
</dbReference>
<reference evidence="2 3" key="1">
    <citation type="journal article" date="2012" name="J. Bacteriol.">
        <title>Draft Genome Sequences for Two Metal-Reducing Pelosinus fermentans Strains Isolated from a Cr(VI)-Contaminated Site and for Type Strain R7.</title>
        <authorList>
            <person name="Brown S.D."/>
            <person name="Podar M."/>
            <person name="Klingeman D.M."/>
            <person name="Johnson C.M."/>
            <person name="Yang Z.K."/>
            <person name="Utturkar S.M."/>
            <person name="Land M.L."/>
            <person name="Mosher J.J."/>
            <person name="Hurt R.A.Jr."/>
            <person name="Phelps T.J."/>
            <person name="Palumbo A.V."/>
            <person name="Arkin A.P."/>
            <person name="Hazen T.C."/>
            <person name="Elias D.A."/>
        </authorList>
    </citation>
    <scope>NUCLEOTIDE SEQUENCE [LARGE SCALE GENOMIC DNA]</scope>
    <source>
        <strain evidence="2 3">B4</strain>
    </source>
</reference>
<keyword evidence="3" id="KW-1185">Reference proteome</keyword>
<dbReference type="PANTHER" id="PTHR43677">
    <property type="entry name" value="SHORT-CHAIN DEHYDROGENASE/REDUCTASE"/>
    <property type="match status" value="1"/>
</dbReference>
<evidence type="ECO:0000259" key="1">
    <source>
        <dbReference type="SMART" id="SM00829"/>
    </source>
</evidence>
<dbReference type="Proteomes" id="UP000004324">
    <property type="component" value="Unassembled WGS sequence"/>
</dbReference>
<sequence length="333" mass="35806">MSITHFKAMLVTENTDATFSREIINRELTALPEGEVLIQVKYSSLNYKDALSASGNKGVTRKYPHTPGIDAAGIVVKSSNEKFQTGDEVLVTGYDLGMNTSGGYGQYIRVPAEWVVKLLENLSLRESMIYGTAGFTAALSVYKMIQGGIKPDAGNILVTGATGGVGSIAVSILHKLGYSVIAATGKAQAKEMLLQIGAKDIILREELNDQSGRILLKGNWAGVIDTVGGNMLATALKSTNYGGSVTCCGNVASPELLTSVYPFILRGITLYGVDSVMCPMDLRLELWSLLATEWKPLQLEQNVEEVSLEGLDKKIDLILQGKLQGRTIVNLDL</sequence>
<dbReference type="Pfam" id="PF08240">
    <property type="entry name" value="ADH_N"/>
    <property type="match status" value="1"/>
</dbReference>
<dbReference type="Pfam" id="PF00107">
    <property type="entry name" value="ADH_zinc_N"/>
    <property type="match status" value="1"/>
</dbReference>
<dbReference type="NCBIfam" id="TIGR02823">
    <property type="entry name" value="oxido_YhdH"/>
    <property type="match status" value="1"/>
</dbReference>
<proteinExistence type="predicted"/>
<name>I8RDJ1_9FIRM</name>
<dbReference type="Gene3D" id="3.90.180.10">
    <property type="entry name" value="Medium-chain alcohol dehydrogenases, catalytic domain"/>
    <property type="match status" value="1"/>
</dbReference>
<accession>I8RDJ1</accession>
<comment type="caution">
    <text evidence="2">The sequence shown here is derived from an EMBL/GenBank/DDBJ whole genome shotgun (WGS) entry which is preliminary data.</text>
</comment>
<organism evidence="2 3">
    <name type="scientific">Pelosinus fermentans B4</name>
    <dbReference type="NCBI Taxonomy" id="1149862"/>
    <lineage>
        <taxon>Bacteria</taxon>
        <taxon>Bacillati</taxon>
        <taxon>Bacillota</taxon>
        <taxon>Negativicutes</taxon>
        <taxon>Selenomonadales</taxon>
        <taxon>Sporomusaceae</taxon>
        <taxon>Pelosinus</taxon>
    </lineage>
</organism>
<dbReference type="OrthoDB" id="9782155at2"/>
<dbReference type="InterPro" id="IPR051397">
    <property type="entry name" value="Zn-ADH-like_protein"/>
</dbReference>
<dbReference type="SUPFAM" id="SSF51735">
    <property type="entry name" value="NAD(P)-binding Rossmann-fold domains"/>
    <property type="match status" value="1"/>
</dbReference>
<dbReference type="PANTHER" id="PTHR43677:SF1">
    <property type="entry name" value="ACRYLYL-COA REDUCTASE ACUI-RELATED"/>
    <property type="match status" value="1"/>
</dbReference>
<dbReference type="GO" id="GO:0043957">
    <property type="term" value="F:acryloyl-CoA reductase (NADPH) activity"/>
    <property type="evidence" value="ECO:0007669"/>
    <property type="project" value="TreeGrafter"/>
</dbReference>
<dbReference type="AlphaFoldDB" id="I8RDJ1"/>
<dbReference type="InterPro" id="IPR014188">
    <property type="entry name" value="Acrylyl-CoA_reductase_AcuI"/>
</dbReference>
<dbReference type="SUPFAM" id="SSF50129">
    <property type="entry name" value="GroES-like"/>
    <property type="match status" value="1"/>
</dbReference>
<protein>
    <submittedName>
        <fullName evidence="2">Quinone oxidoreductase, YhdH/YhfP family</fullName>
    </submittedName>
</protein>
<evidence type="ECO:0000313" key="3">
    <source>
        <dbReference type="Proteomes" id="UP000004324"/>
    </source>
</evidence>
<dbReference type="InterPro" id="IPR036291">
    <property type="entry name" value="NAD(P)-bd_dom_sf"/>
</dbReference>
<dbReference type="SMART" id="SM00829">
    <property type="entry name" value="PKS_ER"/>
    <property type="match status" value="1"/>
</dbReference>